<reference evidence="1 2" key="1">
    <citation type="submission" date="2016-11" db="EMBL/GenBank/DDBJ databases">
        <authorList>
            <person name="Jaros S."/>
            <person name="Januszkiewicz K."/>
            <person name="Wedrychowicz H."/>
        </authorList>
    </citation>
    <scope>NUCLEOTIDE SEQUENCE [LARGE SCALE GENOMIC DNA]</scope>
    <source>
        <strain evidence="1 2">GAS499</strain>
    </source>
</reference>
<dbReference type="EMBL" id="LT670844">
    <property type="protein sequence ID" value="SHK53744.1"/>
    <property type="molecule type" value="Genomic_DNA"/>
</dbReference>
<organism evidence="1 2">
    <name type="scientific">Bradyrhizobium lablabi</name>
    <dbReference type="NCBI Taxonomy" id="722472"/>
    <lineage>
        <taxon>Bacteria</taxon>
        <taxon>Pseudomonadati</taxon>
        <taxon>Pseudomonadota</taxon>
        <taxon>Alphaproteobacteria</taxon>
        <taxon>Hyphomicrobiales</taxon>
        <taxon>Nitrobacteraceae</taxon>
        <taxon>Bradyrhizobium</taxon>
    </lineage>
</organism>
<evidence type="ECO:0008006" key="3">
    <source>
        <dbReference type="Google" id="ProtNLM"/>
    </source>
</evidence>
<dbReference type="AlphaFoldDB" id="A0A1M6TA26"/>
<evidence type="ECO:0000313" key="2">
    <source>
        <dbReference type="Proteomes" id="UP000189935"/>
    </source>
</evidence>
<name>A0A1M6TA26_9BRAD</name>
<gene>
    <name evidence="1" type="ORF">SAMN05444159_3517</name>
</gene>
<proteinExistence type="predicted"/>
<protein>
    <recommendedName>
        <fullName evidence="3">GIY-YIG domain-containing protein</fullName>
    </recommendedName>
</protein>
<sequence length="235" mass="25550">MDPKFARFVESLAPKLADLLVRPPVKAGALPRDMPMSGVYLFSEGTKHLCVGRSNTLRKRHGRHCLPGATYKQAAFAFQLAREATGSITASYRPGAASRAGLMEVPAFRDAFHAAKARIRAMDYRFVEETDQTCQALLGIYCSVALATPYKTSVPSNLATTPAAQLPDGQITNFLSSPLRKNISVFPKYKSSYMIHRPASLEGRFAIVTDARRDAVDADAPITNGAEADGEVVWS</sequence>
<evidence type="ECO:0000313" key="1">
    <source>
        <dbReference type="EMBL" id="SHK53744.1"/>
    </source>
</evidence>
<accession>A0A1M6TA26</accession>
<dbReference type="Proteomes" id="UP000189935">
    <property type="component" value="Chromosome I"/>
</dbReference>